<sequence length="156" mass="18278">MCARNKEYFDNTHNIQTNPLLPGDLVLLHNTKEEQNMSRNNTLHFQWLELYRVKSANQELGAYHLEELDGTELKESIAENRLKKYLMKPEMELFNDSSADSDVEMENISQRYATRNVSFLDQSENENDQEEMEQTQFLTVIPDDWSFAVVIPSQDV</sequence>
<reference evidence="2" key="1">
    <citation type="journal article" date="2009" name="Genome Res.">
        <title>Comparative genomic analyses of the human fungal pathogens Coccidioides and their relatives.</title>
        <authorList>
            <person name="Sharpton T.J."/>
            <person name="Stajich J.E."/>
            <person name="Rounsley S.D."/>
            <person name="Gardner M.J."/>
            <person name="Wortman J.R."/>
            <person name="Jordar V.S."/>
            <person name="Maiti R."/>
            <person name="Kodira C.D."/>
            <person name="Neafsey D.E."/>
            <person name="Zeng Q."/>
            <person name="Hung C.-Y."/>
            <person name="McMahan C."/>
            <person name="Muszewska A."/>
            <person name="Grynberg M."/>
            <person name="Mandel M.A."/>
            <person name="Kellner E.M."/>
            <person name="Barker B.M."/>
            <person name="Galgiani J.N."/>
            <person name="Orbach M.J."/>
            <person name="Kirkland T.N."/>
            <person name="Cole G.T."/>
            <person name="Henn M.R."/>
            <person name="Birren B.W."/>
            <person name="Taylor J.W."/>
        </authorList>
    </citation>
    <scope>NUCLEOTIDE SEQUENCE [LARGE SCALE GENOMIC DNA]</scope>
    <source>
        <strain evidence="2">RS</strain>
    </source>
</reference>
<dbReference type="KEGG" id="cim:CIMG_12629"/>
<accession>A0A0D8JRH4</accession>
<reference evidence="2" key="2">
    <citation type="journal article" date="2010" name="Genome Res.">
        <title>Population genomic sequencing of Coccidioides fungi reveals recent hybridization and transposon control.</title>
        <authorList>
            <person name="Neafsey D.E."/>
            <person name="Barker B.M."/>
            <person name="Sharpton T.J."/>
            <person name="Stajich J.E."/>
            <person name="Park D.J."/>
            <person name="Whiston E."/>
            <person name="Hung C.-Y."/>
            <person name="McMahan C."/>
            <person name="White J."/>
            <person name="Sykes S."/>
            <person name="Heiman D."/>
            <person name="Young S."/>
            <person name="Zeng Q."/>
            <person name="Abouelleil A."/>
            <person name="Aftuck L."/>
            <person name="Bessette D."/>
            <person name="Brown A."/>
            <person name="FitzGerald M."/>
            <person name="Lui A."/>
            <person name="Macdonald J.P."/>
            <person name="Priest M."/>
            <person name="Orbach M.J."/>
            <person name="Galgiani J.N."/>
            <person name="Kirkland T.N."/>
            <person name="Cole G.T."/>
            <person name="Birren B.W."/>
            <person name="Henn M.R."/>
            <person name="Taylor J.W."/>
            <person name="Rounsley S.D."/>
        </authorList>
    </citation>
    <scope>GENOME REANNOTATION</scope>
    <source>
        <strain evidence="2">RS</strain>
    </source>
</reference>
<proteinExistence type="predicted"/>
<dbReference type="EMBL" id="GG704911">
    <property type="protein sequence ID" value="KJF59950.1"/>
    <property type="molecule type" value="Genomic_DNA"/>
</dbReference>
<dbReference type="RefSeq" id="XP_004445595.1">
    <property type="nucleotide sequence ID" value="XM_004445538.1"/>
</dbReference>
<name>A0A0D8JRH4_COCIM</name>
<dbReference type="VEuPathDB" id="FungiDB:CIMG_12629"/>
<dbReference type="GeneID" id="24164256"/>
<evidence type="ECO:0000313" key="1">
    <source>
        <dbReference type="EMBL" id="KJF59950.1"/>
    </source>
</evidence>
<organism evidence="1 2">
    <name type="scientific">Coccidioides immitis (strain RS)</name>
    <name type="common">Valley fever fungus</name>
    <dbReference type="NCBI Taxonomy" id="246410"/>
    <lineage>
        <taxon>Eukaryota</taxon>
        <taxon>Fungi</taxon>
        <taxon>Dikarya</taxon>
        <taxon>Ascomycota</taxon>
        <taxon>Pezizomycotina</taxon>
        <taxon>Eurotiomycetes</taxon>
        <taxon>Eurotiomycetidae</taxon>
        <taxon>Onygenales</taxon>
        <taxon>Onygenaceae</taxon>
        <taxon>Coccidioides</taxon>
    </lineage>
</organism>
<evidence type="ECO:0000313" key="2">
    <source>
        <dbReference type="Proteomes" id="UP000001261"/>
    </source>
</evidence>
<dbReference type="Proteomes" id="UP000001261">
    <property type="component" value="Unassembled WGS sequence"/>
</dbReference>
<dbReference type="OrthoDB" id="5425374at2759"/>
<dbReference type="InParanoid" id="A0A0D8JRH4"/>
<dbReference type="AlphaFoldDB" id="A0A0D8JRH4"/>
<keyword evidence="2" id="KW-1185">Reference proteome</keyword>
<gene>
    <name evidence="1" type="ORF">CIMG_12629</name>
</gene>
<protein>
    <submittedName>
        <fullName evidence="1">Uncharacterized protein</fullName>
    </submittedName>
</protein>